<dbReference type="AlphaFoldDB" id="A0A7I9V0Y0"/>
<evidence type="ECO:0000313" key="3">
    <source>
        <dbReference type="Proteomes" id="UP000444980"/>
    </source>
</evidence>
<comment type="caution">
    <text evidence="2">The sequence shown here is derived from an EMBL/GenBank/DDBJ whole genome shotgun (WGS) entry which is preliminary data.</text>
</comment>
<keyword evidence="3" id="KW-1185">Reference proteome</keyword>
<accession>A0A7I9V0Y0</accession>
<dbReference type="OrthoDB" id="9802901at2"/>
<reference evidence="3" key="1">
    <citation type="submission" date="2019-06" db="EMBL/GenBank/DDBJ databases">
        <title>Gordonia isolated from sludge of a wastewater treatment plant.</title>
        <authorList>
            <person name="Tamura T."/>
            <person name="Aoyama K."/>
            <person name="Kang Y."/>
            <person name="Saito S."/>
            <person name="Akiyama N."/>
            <person name="Yazawa K."/>
            <person name="Gonoi T."/>
            <person name="Mikami Y."/>
        </authorList>
    </citation>
    <scope>NUCLEOTIDE SEQUENCE [LARGE SCALE GENOMIC DNA]</scope>
    <source>
        <strain evidence="3">NBRC 107697</strain>
    </source>
</reference>
<evidence type="ECO:0000256" key="1">
    <source>
        <dbReference type="SAM" id="MobiDB-lite"/>
    </source>
</evidence>
<name>A0A7I9V0Y0_9ACTN</name>
<sequence length="207" mass="22001">MSADGVGKDWSCRACGSTAAEERDGRARFCRDCLSARGIFRTTQGNLRSGFNRTNKGSPVLGFNIDEFCRWRKAQTLRCAYCGIRERDLSAVGMRSQIQREVRVLGVDRIDSGAGYVLANLVPCCFVCNQIKGDRFTAEEMQTIGPAIGQIWSARLAGRDGNAGATPGGSSTMVVDNATNGVGLDPGDLLSDGDPAGGPAQRGSDRG</sequence>
<dbReference type="EMBL" id="BJOU01000011">
    <property type="protein sequence ID" value="GED98822.1"/>
    <property type="molecule type" value="Genomic_DNA"/>
</dbReference>
<evidence type="ECO:0000313" key="2">
    <source>
        <dbReference type="EMBL" id="GED98822.1"/>
    </source>
</evidence>
<dbReference type="RefSeq" id="WP_161928195.1">
    <property type="nucleotide sequence ID" value="NZ_BJOU01000011.1"/>
</dbReference>
<dbReference type="Gene3D" id="3.30.40.220">
    <property type="match status" value="1"/>
</dbReference>
<feature type="region of interest" description="Disordered" evidence="1">
    <location>
        <begin position="160"/>
        <end position="207"/>
    </location>
</feature>
<dbReference type="Proteomes" id="UP000444980">
    <property type="component" value="Unassembled WGS sequence"/>
</dbReference>
<feature type="compositionally biased region" description="Polar residues" evidence="1">
    <location>
        <begin position="168"/>
        <end position="180"/>
    </location>
</feature>
<protein>
    <recommendedName>
        <fullName evidence="4">HNH endonuclease</fullName>
    </recommendedName>
</protein>
<proteinExistence type="predicted"/>
<feature type="compositionally biased region" description="Low complexity" evidence="1">
    <location>
        <begin position="181"/>
        <end position="199"/>
    </location>
</feature>
<evidence type="ECO:0008006" key="4">
    <source>
        <dbReference type="Google" id="ProtNLM"/>
    </source>
</evidence>
<organism evidence="2 3">
    <name type="scientific">Gordonia crocea</name>
    <dbReference type="NCBI Taxonomy" id="589162"/>
    <lineage>
        <taxon>Bacteria</taxon>
        <taxon>Bacillati</taxon>
        <taxon>Actinomycetota</taxon>
        <taxon>Actinomycetes</taxon>
        <taxon>Mycobacteriales</taxon>
        <taxon>Gordoniaceae</taxon>
        <taxon>Gordonia</taxon>
    </lineage>
</organism>
<gene>
    <name evidence="2" type="ORF">nbrc107697_28610</name>
</gene>